<keyword evidence="3" id="KW-0812">Transmembrane</keyword>
<name>A0A934KT79_9FLAO</name>
<organism evidence="6 7">
    <name type="scientific">Gelidibacter salicanalis</name>
    <dbReference type="NCBI Taxonomy" id="291193"/>
    <lineage>
        <taxon>Bacteria</taxon>
        <taxon>Pseudomonadati</taxon>
        <taxon>Bacteroidota</taxon>
        <taxon>Flavobacteriia</taxon>
        <taxon>Flavobacteriales</taxon>
        <taxon>Flavobacteriaceae</taxon>
        <taxon>Gelidibacter</taxon>
    </lineage>
</organism>
<dbReference type="GO" id="GO:0015385">
    <property type="term" value="F:sodium:proton antiporter activity"/>
    <property type="evidence" value="ECO:0007669"/>
    <property type="project" value="TreeGrafter"/>
</dbReference>
<dbReference type="InterPro" id="IPR004670">
    <property type="entry name" value="NhaA"/>
</dbReference>
<dbReference type="Pfam" id="PF06965">
    <property type="entry name" value="Na_H_antiport_1"/>
    <property type="match status" value="1"/>
</dbReference>
<dbReference type="GO" id="GO:0005886">
    <property type="term" value="C:plasma membrane"/>
    <property type="evidence" value="ECO:0007669"/>
    <property type="project" value="UniProtKB-SubCell"/>
</dbReference>
<keyword evidence="2" id="KW-1003">Cell membrane</keyword>
<evidence type="ECO:0000256" key="3">
    <source>
        <dbReference type="ARBA" id="ARBA00022692"/>
    </source>
</evidence>
<evidence type="ECO:0000256" key="5">
    <source>
        <dbReference type="ARBA" id="ARBA00023136"/>
    </source>
</evidence>
<gene>
    <name evidence="6" type="ORF">JEM65_09760</name>
</gene>
<keyword evidence="4" id="KW-1133">Transmembrane helix</keyword>
<dbReference type="PANTHER" id="PTHR30341">
    <property type="entry name" value="SODIUM ION/PROTON ANTIPORTER NHAA-RELATED"/>
    <property type="match status" value="1"/>
</dbReference>
<evidence type="ECO:0000256" key="1">
    <source>
        <dbReference type="ARBA" id="ARBA00004429"/>
    </source>
</evidence>
<keyword evidence="7" id="KW-1185">Reference proteome</keyword>
<proteinExistence type="predicted"/>
<dbReference type="GO" id="GO:0006885">
    <property type="term" value="P:regulation of pH"/>
    <property type="evidence" value="ECO:0007669"/>
    <property type="project" value="InterPro"/>
</dbReference>
<evidence type="ECO:0000313" key="6">
    <source>
        <dbReference type="EMBL" id="MBJ7880931.1"/>
    </source>
</evidence>
<accession>A0A934KT79</accession>
<dbReference type="PANTHER" id="PTHR30341:SF0">
    <property type="entry name" value="NA(+)_H(+) ANTIPORTER NHAA"/>
    <property type="match status" value="1"/>
</dbReference>
<reference evidence="6 7" key="1">
    <citation type="submission" date="2020-09" db="EMBL/GenBank/DDBJ databases">
        <title>Draft genome of Gelidibacter salicanalis PAMC21136.</title>
        <authorList>
            <person name="Park H."/>
        </authorList>
    </citation>
    <scope>NUCLEOTIDE SEQUENCE [LARGE SCALE GENOMIC DNA]</scope>
    <source>
        <strain evidence="6 7">PAMC21136</strain>
    </source>
</reference>
<dbReference type="Gene3D" id="1.20.1530.10">
    <property type="entry name" value="Na+/H+ antiporter like domain"/>
    <property type="match status" value="1"/>
</dbReference>
<dbReference type="AlphaFoldDB" id="A0A934KT79"/>
<comment type="caution">
    <text evidence="6">The sequence shown here is derived from an EMBL/GenBank/DDBJ whole genome shotgun (WGS) entry which is preliminary data.</text>
</comment>
<keyword evidence="5" id="KW-0472">Membrane</keyword>
<dbReference type="InterPro" id="IPR023171">
    <property type="entry name" value="Na/H_antiporter_dom_sf"/>
</dbReference>
<evidence type="ECO:0000313" key="7">
    <source>
        <dbReference type="Proteomes" id="UP000662373"/>
    </source>
</evidence>
<dbReference type="EMBL" id="JAEHJZ010000021">
    <property type="protein sequence ID" value="MBJ7880931.1"/>
    <property type="molecule type" value="Genomic_DNA"/>
</dbReference>
<comment type="subcellular location">
    <subcellularLocation>
        <location evidence="1">Cell inner membrane</location>
        <topology evidence="1">Multi-pass membrane protein</topology>
    </subcellularLocation>
</comment>
<evidence type="ECO:0000256" key="4">
    <source>
        <dbReference type="ARBA" id="ARBA00022989"/>
    </source>
</evidence>
<sequence>MESFSGILLLVATILALIWANSSWGDSYQTLWHYKIDFTSDSFELNKPLILWINDHFLFFDWS</sequence>
<evidence type="ECO:0000256" key="2">
    <source>
        <dbReference type="ARBA" id="ARBA00022475"/>
    </source>
</evidence>
<protein>
    <submittedName>
        <fullName evidence="6">Na+/H+ antiporter NhaA</fullName>
    </submittedName>
</protein>
<dbReference type="Proteomes" id="UP000662373">
    <property type="component" value="Unassembled WGS sequence"/>
</dbReference>